<evidence type="ECO:0000313" key="2">
    <source>
        <dbReference type="Proteomes" id="UP000805649"/>
    </source>
</evidence>
<comment type="caution">
    <text evidence="1">The sequence shown here is derived from an EMBL/GenBank/DDBJ whole genome shotgun (WGS) entry which is preliminary data.</text>
</comment>
<gene>
    <name evidence="1" type="ORF">CTRU02_207958</name>
</gene>
<sequence>MSSTEFDTSTSPQRSETTGISSIAHVYNTRRSPSDPAAMTRKREQDDSAGDAFSQNSKAKLQKLQEKVKVHQNCAEESIRTQASNTTLQFTTTSMPGTSIYPTPALQDDPGLAVDFFMTPPDQFDIDYSPYKARDAFEGTLLNSFHSPTTFPNAPPFSPWNTLYGAYGSHEPLTPGPSCSASDMLTGFTLEDPFCRTESLGSLSTDKDAQPRLSPEYAEMTRPDSQRHVGTSGSVQNRVRHVMEQAAAVGFENLDEVLAAYYTENFEDMPSLHQEQRLSRNRRLPWLLNTLHSAAKGWSEWERRGFQEQITQGGEELLVQELNAFVSQQRLGADGNRSPHNDMGETRTGSIEDLAIRRQRVQNDLPNLWALTTALLAKADPFRQENRSDTVLAIIETLCYGRAGKPGTNNDRP</sequence>
<dbReference type="EMBL" id="VUJX02000004">
    <property type="protein sequence ID" value="KAL0938227.1"/>
    <property type="molecule type" value="Genomic_DNA"/>
</dbReference>
<reference evidence="1 2" key="1">
    <citation type="journal article" date="2020" name="Phytopathology">
        <title>Genome Sequence Resources of Colletotrichum truncatum, C. plurivorum, C. musicola, and C. sojae: Four Species Pathogenic to Soybean (Glycine max).</title>
        <authorList>
            <person name="Rogerio F."/>
            <person name="Boufleur T.R."/>
            <person name="Ciampi-Guillardi M."/>
            <person name="Sukno S.A."/>
            <person name="Thon M.R."/>
            <person name="Massola Junior N.S."/>
            <person name="Baroncelli R."/>
        </authorList>
    </citation>
    <scope>NUCLEOTIDE SEQUENCE [LARGE SCALE GENOMIC DNA]</scope>
    <source>
        <strain evidence="1 2">CMES1059</strain>
    </source>
</reference>
<accession>A0ACC3Z2A1</accession>
<dbReference type="Proteomes" id="UP000805649">
    <property type="component" value="Unassembled WGS sequence"/>
</dbReference>
<evidence type="ECO:0000313" key="1">
    <source>
        <dbReference type="EMBL" id="KAL0938227.1"/>
    </source>
</evidence>
<organism evidence="1 2">
    <name type="scientific">Colletotrichum truncatum</name>
    <name type="common">Anthracnose fungus</name>
    <name type="synonym">Colletotrichum capsici</name>
    <dbReference type="NCBI Taxonomy" id="5467"/>
    <lineage>
        <taxon>Eukaryota</taxon>
        <taxon>Fungi</taxon>
        <taxon>Dikarya</taxon>
        <taxon>Ascomycota</taxon>
        <taxon>Pezizomycotina</taxon>
        <taxon>Sordariomycetes</taxon>
        <taxon>Hypocreomycetidae</taxon>
        <taxon>Glomerellales</taxon>
        <taxon>Glomerellaceae</taxon>
        <taxon>Colletotrichum</taxon>
        <taxon>Colletotrichum truncatum species complex</taxon>
    </lineage>
</organism>
<proteinExistence type="predicted"/>
<keyword evidence="2" id="KW-1185">Reference proteome</keyword>
<name>A0ACC3Z2A1_COLTU</name>
<protein>
    <submittedName>
        <fullName evidence="1">Uncharacterized protein</fullName>
    </submittedName>
</protein>